<dbReference type="AlphaFoldDB" id="A0A2X0LWT5"/>
<protein>
    <submittedName>
        <fullName evidence="1">BQ5605_C018g08720 protein</fullName>
    </submittedName>
</protein>
<evidence type="ECO:0000313" key="1">
    <source>
        <dbReference type="EMBL" id="SGY26318.1"/>
    </source>
</evidence>
<proteinExistence type="predicted"/>
<reference evidence="1 2" key="1">
    <citation type="submission" date="2016-11" db="EMBL/GenBank/DDBJ databases">
        <authorList>
            <person name="Jaros S."/>
            <person name="Januszkiewicz K."/>
            <person name="Wedrychowicz H."/>
        </authorList>
    </citation>
    <scope>NUCLEOTIDE SEQUENCE [LARGE SCALE GENOMIC DNA]</scope>
</reference>
<dbReference type="Proteomes" id="UP000249464">
    <property type="component" value="Unassembled WGS sequence"/>
</dbReference>
<dbReference type="EMBL" id="FQNC01000020">
    <property type="protein sequence ID" value="SGY26318.1"/>
    <property type="molecule type" value="Genomic_DNA"/>
</dbReference>
<keyword evidence="2" id="KW-1185">Reference proteome</keyword>
<organism evidence="1 2">
    <name type="scientific">Microbotryum silenes-dioicae</name>
    <dbReference type="NCBI Taxonomy" id="796604"/>
    <lineage>
        <taxon>Eukaryota</taxon>
        <taxon>Fungi</taxon>
        <taxon>Dikarya</taxon>
        <taxon>Basidiomycota</taxon>
        <taxon>Pucciniomycotina</taxon>
        <taxon>Microbotryomycetes</taxon>
        <taxon>Microbotryales</taxon>
        <taxon>Microbotryaceae</taxon>
        <taxon>Microbotryum</taxon>
    </lineage>
</organism>
<name>A0A2X0LWT5_9BASI</name>
<accession>A0A2X0LWT5</accession>
<gene>
    <name evidence="1" type="primary">BQ5605_C018g08720</name>
    <name evidence="1" type="ORF">BQ5605_C018G08720</name>
</gene>
<sequence length="133" mass="14628">MLGNCNDPSLAYYYLPNIDSPAPTSNDSDGGASSRIASYVPIHIPPEDRSTQALIRVVREPLFLECNLVSLKLLYSLLSPYLPEVMAPNPETLATGSTSLNGNGQDASWIRQLSLEYSIDLQKTLDEEKEPDE</sequence>
<evidence type="ECO:0000313" key="2">
    <source>
        <dbReference type="Proteomes" id="UP000249464"/>
    </source>
</evidence>